<accession>A0A2P2P436</accession>
<sequence length="124" mass="14206">MWDFQASLARIIVMEEFIHLAFRVIIVYCFGTITENGYAQVSLPICFAECLSIARGKVGVLRVQIIGNVHIKQLPWIFSFANTFVMLFAFNWGNFVDFLLVALVIRISYQLAPFLRFHDIGSIL</sequence>
<proteinExistence type="predicted"/>
<evidence type="ECO:0000313" key="1">
    <source>
        <dbReference type="EMBL" id="MBX49508.1"/>
    </source>
</evidence>
<name>A0A2P2P436_RHIMU</name>
<protein>
    <submittedName>
        <fullName evidence="1">Uncharacterized protein</fullName>
    </submittedName>
</protein>
<dbReference type="EMBL" id="GGEC01069024">
    <property type="protein sequence ID" value="MBX49508.1"/>
    <property type="molecule type" value="Transcribed_RNA"/>
</dbReference>
<dbReference type="AlphaFoldDB" id="A0A2P2P436"/>
<organism evidence="1">
    <name type="scientific">Rhizophora mucronata</name>
    <name type="common">Asiatic mangrove</name>
    <dbReference type="NCBI Taxonomy" id="61149"/>
    <lineage>
        <taxon>Eukaryota</taxon>
        <taxon>Viridiplantae</taxon>
        <taxon>Streptophyta</taxon>
        <taxon>Embryophyta</taxon>
        <taxon>Tracheophyta</taxon>
        <taxon>Spermatophyta</taxon>
        <taxon>Magnoliopsida</taxon>
        <taxon>eudicotyledons</taxon>
        <taxon>Gunneridae</taxon>
        <taxon>Pentapetalae</taxon>
        <taxon>rosids</taxon>
        <taxon>fabids</taxon>
        <taxon>Malpighiales</taxon>
        <taxon>Rhizophoraceae</taxon>
        <taxon>Rhizophora</taxon>
    </lineage>
</organism>
<reference evidence="1" key="1">
    <citation type="submission" date="2018-02" db="EMBL/GenBank/DDBJ databases">
        <title>Rhizophora mucronata_Transcriptome.</title>
        <authorList>
            <person name="Meera S.P."/>
            <person name="Sreeshan A."/>
            <person name="Augustine A."/>
        </authorList>
    </citation>
    <scope>NUCLEOTIDE SEQUENCE</scope>
    <source>
        <tissue evidence="1">Leaf</tissue>
    </source>
</reference>